<dbReference type="Pfam" id="PF25324">
    <property type="entry name" value="DUF7881"/>
    <property type="match status" value="1"/>
</dbReference>
<organism evidence="2 3">
    <name type="scientific">Tuber borchii</name>
    <name type="common">White truffle</name>
    <dbReference type="NCBI Taxonomy" id="42251"/>
    <lineage>
        <taxon>Eukaryota</taxon>
        <taxon>Fungi</taxon>
        <taxon>Dikarya</taxon>
        <taxon>Ascomycota</taxon>
        <taxon>Pezizomycotina</taxon>
        <taxon>Pezizomycetes</taxon>
        <taxon>Pezizales</taxon>
        <taxon>Tuberaceae</taxon>
        <taxon>Tuber</taxon>
    </lineage>
</organism>
<dbReference type="InterPro" id="IPR057203">
    <property type="entry name" value="DUF7881"/>
</dbReference>
<dbReference type="EMBL" id="NESQ01000019">
    <property type="protein sequence ID" value="PUU82987.1"/>
    <property type="molecule type" value="Genomic_DNA"/>
</dbReference>
<keyword evidence="3" id="KW-1185">Reference proteome</keyword>
<proteinExistence type="predicted"/>
<reference evidence="2 3" key="1">
    <citation type="submission" date="2017-04" db="EMBL/GenBank/DDBJ databases">
        <title>Draft genome sequence of Tuber borchii Vittad., a whitish edible truffle.</title>
        <authorList>
            <consortium name="DOE Joint Genome Institute"/>
            <person name="Murat C."/>
            <person name="Kuo A."/>
            <person name="Barry K.W."/>
            <person name="Clum A."/>
            <person name="Dockter R.B."/>
            <person name="Fauchery L."/>
            <person name="Iotti M."/>
            <person name="Kohler A."/>
            <person name="Labutti K."/>
            <person name="Lindquist E.A."/>
            <person name="Lipzen A."/>
            <person name="Ohm R.A."/>
            <person name="Wang M."/>
            <person name="Grigoriev I.V."/>
            <person name="Zambonelli A."/>
            <person name="Martin F.M."/>
        </authorList>
    </citation>
    <scope>NUCLEOTIDE SEQUENCE [LARGE SCALE GENOMIC DNA]</scope>
    <source>
        <strain evidence="2 3">Tbo3840</strain>
    </source>
</reference>
<dbReference type="STRING" id="42251.A0A2T7A5G8"/>
<gene>
    <name evidence="2" type="ORF">B9Z19DRAFT_1119963</name>
</gene>
<dbReference type="OrthoDB" id="2142759at2759"/>
<dbReference type="AlphaFoldDB" id="A0A2T7A5G8"/>
<sequence length="154" mass="17263">MLSCALGRNVHVYSVRYTNTVLGSLFATNGVTNTNLYSMVEIAFIFDNGYTLCGESGTTVQWDDHPLPEDRYPMNTAGSLRVKNRPILVRTGSLGARLLRKNFVWRCVNVILSVITGQPALNAVYAVYRREGYRSDYSAFTHSVPKLPVRPSFH</sequence>
<dbReference type="Proteomes" id="UP000244722">
    <property type="component" value="Unassembled WGS sequence"/>
</dbReference>
<name>A0A2T7A5G8_TUBBO</name>
<evidence type="ECO:0000259" key="1">
    <source>
        <dbReference type="Pfam" id="PF25324"/>
    </source>
</evidence>
<evidence type="ECO:0000313" key="3">
    <source>
        <dbReference type="Proteomes" id="UP000244722"/>
    </source>
</evidence>
<comment type="caution">
    <text evidence="2">The sequence shown here is derived from an EMBL/GenBank/DDBJ whole genome shotgun (WGS) entry which is preliminary data.</text>
</comment>
<evidence type="ECO:0000313" key="2">
    <source>
        <dbReference type="EMBL" id="PUU82987.1"/>
    </source>
</evidence>
<accession>A0A2T7A5G8</accession>
<protein>
    <recommendedName>
        <fullName evidence="1">DUF7881 domain-containing protein</fullName>
    </recommendedName>
</protein>
<feature type="domain" description="DUF7881" evidence="1">
    <location>
        <begin position="7"/>
        <end position="80"/>
    </location>
</feature>